<comment type="subunit">
    <text evidence="3">G proteins are composed of 3 units; alpha, beta and gamma. The alpha chain contains the guanine nucleotide binding site.</text>
</comment>
<feature type="binding site" evidence="13">
    <location>
        <begin position="338"/>
        <end position="339"/>
    </location>
    <ligand>
        <name>GTP</name>
        <dbReference type="ChEBI" id="CHEBI:37565"/>
    </ligand>
</feature>
<dbReference type="PANTHER" id="PTHR10218:SF243">
    <property type="entry name" value="GUANINE NUCLEOTIDE-BINDING PROTEIN ALPHA-7 SUBUNIT"/>
    <property type="match status" value="1"/>
</dbReference>
<feature type="binding site" evidence="13">
    <location>
        <position position="513"/>
    </location>
    <ligand>
        <name>GTP</name>
        <dbReference type="ChEBI" id="CHEBI:37565"/>
    </ligand>
</feature>
<keyword evidence="6 13" id="KW-0547">Nucleotide-binding</keyword>
<dbReference type="Pfam" id="PF12998">
    <property type="entry name" value="ING"/>
    <property type="match status" value="1"/>
</dbReference>
<dbReference type="FunFam" id="3.40.50.300:FF:000041">
    <property type="entry name" value="Guanine nucleotide-binding protein G(I) subunit alpha"/>
    <property type="match status" value="1"/>
</dbReference>
<feature type="binding site" evidence="13">
    <location>
        <begin position="388"/>
        <end position="392"/>
    </location>
    <ligand>
        <name>GTP</name>
        <dbReference type="ChEBI" id="CHEBI:37565"/>
    </ligand>
</feature>
<evidence type="ECO:0000256" key="9">
    <source>
        <dbReference type="ARBA" id="ARBA00023139"/>
    </source>
</evidence>
<protein>
    <recommendedName>
        <fullName evidence="12">Guanine nucleotide-binding protein alpha-7 subunit</fullName>
    </recommendedName>
</protein>
<evidence type="ECO:0000256" key="12">
    <source>
        <dbReference type="ARBA" id="ARBA00073560"/>
    </source>
</evidence>
<organism evidence="17 18">
    <name type="scientific">Mesorhabditis spiculigera</name>
    <dbReference type="NCBI Taxonomy" id="96644"/>
    <lineage>
        <taxon>Eukaryota</taxon>
        <taxon>Metazoa</taxon>
        <taxon>Ecdysozoa</taxon>
        <taxon>Nematoda</taxon>
        <taxon>Chromadorea</taxon>
        <taxon>Rhabditida</taxon>
        <taxon>Rhabditina</taxon>
        <taxon>Rhabditomorpha</taxon>
        <taxon>Rhabditoidea</taxon>
        <taxon>Rhabditidae</taxon>
        <taxon>Mesorhabditinae</taxon>
        <taxon>Mesorhabditis</taxon>
    </lineage>
</organism>
<comment type="function">
    <text evidence="1">Guanine nucleotide-binding proteins (G proteins) are involved as modulators or transducers in various transmembrane signaling systems.</text>
</comment>
<feature type="binding site" evidence="13">
    <location>
        <begin position="363"/>
        <end position="369"/>
    </location>
    <ligand>
        <name>GTP</name>
        <dbReference type="ChEBI" id="CHEBI:37565"/>
    </ligand>
</feature>
<evidence type="ECO:0000256" key="10">
    <source>
        <dbReference type="ARBA" id="ARBA00023224"/>
    </source>
</evidence>
<keyword evidence="9" id="KW-0564">Palmitate</keyword>
<keyword evidence="8 13" id="KW-0342">GTP-binding</keyword>
<dbReference type="CDD" id="cd15505">
    <property type="entry name" value="PHD_ING"/>
    <property type="match status" value="1"/>
</dbReference>
<dbReference type="GO" id="GO:0046872">
    <property type="term" value="F:metal ion binding"/>
    <property type="evidence" value="ECO:0007669"/>
    <property type="project" value="UniProtKB-KW"/>
</dbReference>
<feature type="non-terminal residue" evidence="17">
    <location>
        <position position="1"/>
    </location>
</feature>
<dbReference type="GO" id="GO:0007188">
    <property type="term" value="P:adenylate cyclase-modulating G protein-coupled receptor signaling pathway"/>
    <property type="evidence" value="ECO:0007669"/>
    <property type="project" value="InterPro"/>
</dbReference>
<name>A0AA36G6E2_9BILA</name>
<dbReference type="GO" id="GO:0031683">
    <property type="term" value="F:G-protein beta/gamma-subunit complex binding"/>
    <property type="evidence" value="ECO:0007669"/>
    <property type="project" value="InterPro"/>
</dbReference>
<sequence length="541" mass="62764">MSEAKVRKAFEKTDALRPFITKTCEEIKRLDERADELMKEAHTRLADFTSNVTSLSQDQRTKTYKELMALLNEGKKLHAKKFALAEKQYDTVDENITFLDNAWASFVEEHRVVKQDAEEHTDDKKRKSTSGRKDKQAGTAAQSFVSQPAVEYANMPVDPNEPRYCSCNQVSYGEMVMCENKSCKTEWFHFQCVGLTEPPDQKKLNRRIEEQIRKDQSMSLRIIKLLLLGAGESGKSTILKQMRILHKDGFSQQDLEMIRPVVFSNCIHSMLSILRAMFHLQIEYGEPERVRDSQLVFATVHANKEELTEELAAAMQRLWADSGVRECYRRSNEYQIDDSAKYFLDNLPRLSAPNYVPTEQDLLRTRIKTTGITEVLFELKGLTFRVIDVGGQRSERKKWIHCFDNVNAIIFISSLSEYDQTLREDNCTNRMQESLKLFDSICNSPWFADIHFILFLNKKDLFAEKIQRSPLTICFPEYKGQQNQTECINYIQWKFEQLNRSSQREIYCHHTCATDTNNVQFVLDACLDMIIAKNLKSMGLC</sequence>
<evidence type="ECO:0000313" key="17">
    <source>
        <dbReference type="EMBL" id="CAJ0579798.1"/>
    </source>
</evidence>
<reference evidence="17" key="1">
    <citation type="submission" date="2023-06" db="EMBL/GenBank/DDBJ databases">
        <authorList>
            <person name="Delattre M."/>
        </authorList>
    </citation>
    <scope>NUCLEOTIDE SEQUENCE</scope>
    <source>
        <strain evidence="17">AF72</strain>
    </source>
</reference>
<dbReference type="SMART" id="SM00275">
    <property type="entry name" value="G_alpha"/>
    <property type="match status" value="1"/>
</dbReference>
<gene>
    <name evidence="17" type="ORF">MSPICULIGERA_LOCUS18003</name>
</gene>
<dbReference type="Gene3D" id="3.30.40.10">
    <property type="entry name" value="Zinc/RING finger domain, C3HC4 (zinc finger)"/>
    <property type="match status" value="1"/>
</dbReference>
<evidence type="ECO:0000256" key="5">
    <source>
        <dbReference type="ARBA" id="ARBA00022723"/>
    </source>
</evidence>
<dbReference type="SUPFAM" id="SSF57903">
    <property type="entry name" value="FYVE/PHD zinc finger"/>
    <property type="match status" value="1"/>
</dbReference>
<dbReference type="AlphaFoldDB" id="A0AA36G6E2"/>
<evidence type="ECO:0000259" key="16">
    <source>
        <dbReference type="Pfam" id="PF12998"/>
    </source>
</evidence>
<feature type="region of interest" description="Disordered" evidence="15">
    <location>
        <begin position="114"/>
        <end position="142"/>
    </location>
</feature>
<dbReference type="PRINTS" id="PR00441">
    <property type="entry name" value="GPROTEINAI"/>
</dbReference>
<evidence type="ECO:0000256" key="7">
    <source>
        <dbReference type="ARBA" id="ARBA00022842"/>
    </source>
</evidence>
<dbReference type="GO" id="GO:0005525">
    <property type="term" value="F:GTP binding"/>
    <property type="evidence" value="ECO:0007669"/>
    <property type="project" value="UniProtKB-KW"/>
</dbReference>
<dbReference type="InterPro" id="IPR001408">
    <property type="entry name" value="Gprotein_alpha_I"/>
</dbReference>
<dbReference type="InterPro" id="IPR024610">
    <property type="entry name" value="ING_N_histone-binding"/>
</dbReference>
<dbReference type="InterPro" id="IPR011011">
    <property type="entry name" value="Znf_FYVE_PHD"/>
</dbReference>
<evidence type="ECO:0000256" key="11">
    <source>
        <dbReference type="ARBA" id="ARBA00023288"/>
    </source>
</evidence>
<proteinExistence type="inferred from homology"/>
<evidence type="ECO:0000256" key="8">
    <source>
        <dbReference type="ARBA" id="ARBA00023134"/>
    </source>
</evidence>
<evidence type="ECO:0000256" key="3">
    <source>
        <dbReference type="ARBA" id="ARBA00011356"/>
    </source>
</evidence>
<dbReference type="GO" id="GO:0003924">
    <property type="term" value="F:GTPase activity"/>
    <property type="evidence" value="ECO:0007669"/>
    <property type="project" value="InterPro"/>
</dbReference>
<keyword evidence="11" id="KW-0449">Lipoprotein</keyword>
<dbReference type="GO" id="GO:0005737">
    <property type="term" value="C:cytoplasm"/>
    <property type="evidence" value="ECO:0007669"/>
    <property type="project" value="TreeGrafter"/>
</dbReference>
<evidence type="ECO:0000256" key="14">
    <source>
        <dbReference type="PIRSR" id="PIRSR601019-2"/>
    </source>
</evidence>
<dbReference type="InterPro" id="IPR011025">
    <property type="entry name" value="GproteinA_insert"/>
</dbReference>
<dbReference type="PROSITE" id="PS51882">
    <property type="entry name" value="G_ALPHA"/>
    <property type="match status" value="1"/>
</dbReference>
<feature type="binding site" evidence="13">
    <location>
        <begin position="232"/>
        <end position="237"/>
    </location>
    <ligand>
        <name>GTP</name>
        <dbReference type="ChEBI" id="CHEBI:37565"/>
    </ligand>
</feature>
<dbReference type="GO" id="GO:0005834">
    <property type="term" value="C:heterotrimeric G-protein complex"/>
    <property type="evidence" value="ECO:0007669"/>
    <property type="project" value="TreeGrafter"/>
</dbReference>
<dbReference type="Pfam" id="PF00503">
    <property type="entry name" value="G-alpha"/>
    <property type="match status" value="1"/>
</dbReference>
<dbReference type="Gene3D" id="6.10.140.1740">
    <property type="match status" value="1"/>
</dbReference>
<dbReference type="InterPro" id="IPR013083">
    <property type="entry name" value="Znf_RING/FYVE/PHD"/>
</dbReference>
<dbReference type="SUPFAM" id="SSF47895">
    <property type="entry name" value="Transducin (alpha subunit), insertion domain"/>
    <property type="match status" value="1"/>
</dbReference>
<dbReference type="PANTHER" id="PTHR10218">
    <property type="entry name" value="GTP-BINDING PROTEIN ALPHA SUBUNIT"/>
    <property type="match status" value="1"/>
</dbReference>
<dbReference type="FunFam" id="3.40.50.300:FF:000692">
    <property type="entry name" value="Guanine nucleotide-binding protein subunit alpha"/>
    <property type="match status" value="1"/>
</dbReference>
<evidence type="ECO:0000256" key="13">
    <source>
        <dbReference type="PIRSR" id="PIRSR601019-1"/>
    </source>
</evidence>
<dbReference type="CDD" id="cd00066">
    <property type="entry name" value="G-alpha"/>
    <property type="match status" value="1"/>
</dbReference>
<feature type="binding site" evidence="14">
    <location>
        <position position="236"/>
    </location>
    <ligand>
        <name>Mg(2+)</name>
        <dbReference type="ChEBI" id="CHEBI:18420"/>
    </ligand>
</feature>
<evidence type="ECO:0000256" key="2">
    <source>
        <dbReference type="ARBA" id="ARBA00006628"/>
    </source>
</evidence>
<feature type="domain" description="Inhibitor of growth protein N-terminal histone-binding" evidence="16">
    <location>
        <begin position="11"/>
        <end position="104"/>
    </location>
</feature>
<keyword evidence="5 14" id="KW-0479">Metal-binding</keyword>
<dbReference type="Proteomes" id="UP001177023">
    <property type="component" value="Unassembled WGS sequence"/>
</dbReference>
<feature type="binding site" evidence="14">
    <location>
        <position position="369"/>
    </location>
    <ligand>
        <name>Mg(2+)</name>
        <dbReference type="ChEBI" id="CHEBI:18420"/>
    </ligand>
</feature>
<keyword evidence="7 14" id="KW-0460">Magnesium</keyword>
<accession>A0AA36G6E2</accession>
<evidence type="ECO:0000256" key="6">
    <source>
        <dbReference type="ARBA" id="ARBA00022741"/>
    </source>
</evidence>
<evidence type="ECO:0000256" key="4">
    <source>
        <dbReference type="ARBA" id="ARBA00022707"/>
    </source>
</evidence>
<dbReference type="PRINTS" id="PR00318">
    <property type="entry name" value="GPROTEINA"/>
</dbReference>
<dbReference type="EMBL" id="CATQJA010002657">
    <property type="protein sequence ID" value="CAJ0579798.1"/>
    <property type="molecule type" value="Genomic_DNA"/>
</dbReference>
<comment type="caution">
    <text evidence="17">The sequence shown here is derived from an EMBL/GenBank/DDBJ whole genome shotgun (WGS) entry which is preliminary data.</text>
</comment>
<dbReference type="CDD" id="cd16859">
    <property type="entry name" value="ING_ING4_5"/>
    <property type="match status" value="1"/>
</dbReference>
<dbReference type="Gene3D" id="1.10.400.10">
    <property type="entry name" value="GI Alpha 1, domain 2-like"/>
    <property type="match status" value="1"/>
</dbReference>
<dbReference type="InterPro" id="IPR027417">
    <property type="entry name" value="P-loop_NTPase"/>
</dbReference>
<keyword evidence="10" id="KW-0807">Transducer</keyword>
<feature type="compositionally biased region" description="Basic and acidic residues" evidence="15">
    <location>
        <begin position="114"/>
        <end position="136"/>
    </location>
</feature>
<comment type="similarity">
    <text evidence="2">Belongs to the G-alpha family. G(i/o/t/z) subfamily.</text>
</comment>
<evidence type="ECO:0000256" key="1">
    <source>
        <dbReference type="ARBA" id="ARBA00003069"/>
    </source>
</evidence>
<dbReference type="Gene3D" id="3.40.50.300">
    <property type="entry name" value="P-loop containing nucleotide triphosphate hydrolases"/>
    <property type="match status" value="1"/>
</dbReference>
<dbReference type="FunFam" id="1.10.400.10:FF:000016">
    <property type="entry name" value="Guanine nucleotide-binding protein alpha-7 subunit"/>
    <property type="match status" value="1"/>
</dbReference>
<dbReference type="InterPro" id="IPR001019">
    <property type="entry name" value="Gprotein_alpha_su"/>
</dbReference>
<feature type="binding site" evidence="13">
    <location>
        <begin position="457"/>
        <end position="460"/>
    </location>
    <ligand>
        <name>GTP</name>
        <dbReference type="ChEBI" id="CHEBI:37565"/>
    </ligand>
</feature>
<evidence type="ECO:0000313" key="18">
    <source>
        <dbReference type="Proteomes" id="UP001177023"/>
    </source>
</evidence>
<dbReference type="GO" id="GO:0001664">
    <property type="term" value="F:G protein-coupled receptor binding"/>
    <property type="evidence" value="ECO:0007669"/>
    <property type="project" value="TreeGrafter"/>
</dbReference>
<dbReference type="SUPFAM" id="SSF52540">
    <property type="entry name" value="P-loop containing nucleoside triphosphate hydrolases"/>
    <property type="match status" value="1"/>
</dbReference>
<keyword evidence="18" id="KW-1185">Reference proteome</keyword>
<keyword evidence="4" id="KW-0519">Myristate</keyword>
<evidence type="ECO:0000256" key="15">
    <source>
        <dbReference type="SAM" id="MobiDB-lite"/>
    </source>
</evidence>